<organism evidence="2 3">
    <name type="scientific">Rhipicephalus microplus</name>
    <name type="common">Cattle tick</name>
    <name type="synonym">Boophilus microplus</name>
    <dbReference type="NCBI Taxonomy" id="6941"/>
    <lineage>
        <taxon>Eukaryota</taxon>
        <taxon>Metazoa</taxon>
        <taxon>Ecdysozoa</taxon>
        <taxon>Arthropoda</taxon>
        <taxon>Chelicerata</taxon>
        <taxon>Arachnida</taxon>
        <taxon>Acari</taxon>
        <taxon>Parasitiformes</taxon>
        <taxon>Ixodida</taxon>
        <taxon>Ixodoidea</taxon>
        <taxon>Ixodidae</taxon>
        <taxon>Rhipicephalinae</taxon>
        <taxon>Rhipicephalus</taxon>
        <taxon>Boophilus</taxon>
    </lineage>
</organism>
<accession>A0A9J6DSN8</accession>
<keyword evidence="3" id="KW-1185">Reference proteome</keyword>
<evidence type="ECO:0000313" key="2">
    <source>
        <dbReference type="EMBL" id="KAH8025205.1"/>
    </source>
</evidence>
<sequence length="276" mass="30088">MTENRHPMIVATRPANHMNPGALLPRFPPSPPCTVVGRQRKSKARGRLGSSSWSRGNSGSRPRSHSSSHSIAAPAVVLPPELGPVAVTASRRENQPLHEPTRFMAASKRDPLGPTRPLVWDAEVARLPKESVEFREMRQKIYSEMSEIRKFVVNCSPSEKASAPTIAEILILHSDSADTSKRTALSANEESVSQIYELKDMLFTLTASVQQLTQGLTRVKVALGDLKRGLGALADCKGAIERLLIPSDNVGNSNKGRCSGCLREYSQSYEHIGATD</sequence>
<dbReference type="Proteomes" id="UP000821866">
    <property type="component" value="Unassembled WGS sequence"/>
</dbReference>
<gene>
    <name evidence="2" type="ORF">HPB51_004746</name>
</gene>
<protein>
    <submittedName>
        <fullName evidence="2">Uncharacterized protein</fullName>
    </submittedName>
</protein>
<reference evidence="2" key="1">
    <citation type="journal article" date="2020" name="Cell">
        <title>Large-Scale Comparative Analyses of Tick Genomes Elucidate Their Genetic Diversity and Vector Capacities.</title>
        <authorList>
            <consortium name="Tick Genome and Microbiome Consortium (TIGMIC)"/>
            <person name="Jia N."/>
            <person name="Wang J."/>
            <person name="Shi W."/>
            <person name="Du L."/>
            <person name="Sun Y."/>
            <person name="Zhan W."/>
            <person name="Jiang J.F."/>
            <person name="Wang Q."/>
            <person name="Zhang B."/>
            <person name="Ji P."/>
            <person name="Bell-Sakyi L."/>
            <person name="Cui X.M."/>
            <person name="Yuan T.T."/>
            <person name="Jiang B.G."/>
            <person name="Yang W.F."/>
            <person name="Lam T.T."/>
            <person name="Chang Q.C."/>
            <person name="Ding S.J."/>
            <person name="Wang X.J."/>
            <person name="Zhu J.G."/>
            <person name="Ruan X.D."/>
            <person name="Zhao L."/>
            <person name="Wei J.T."/>
            <person name="Ye R.Z."/>
            <person name="Que T.C."/>
            <person name="Du C.H."/>
            <person name="Zhou Y.H."/>
            <person name="Cheng J.X."/>
            <person name="Dai P.F."/>
            <person name="Guo W.B."/>
            <person name="Han X.H."/>
            <person name="Huang E.J."/>
            <person name="Li L.F."/>
            <person name="Wei W."/>
            <person name="Gao Y.C."/>
            <person name="Liu J.Z."/>
            <person name="Shao H.Z."/>
            <person name="Wang X."/>
            <person name="Wang C.C."/>
            <person name="Yang T.C."/>
            <person name="Huo Q.B."/>
            <person name="Li W."/>
            <person name="Chen H.Y."/>
            <person name="Chen S.E."/>
            <person name="Zhou L.G."/>
            <person name="Ni X.B."/>
            <person name="Tian J.H."/>
            <person name="Sheng Y."/>
            <person name="Liu T."/>
            <person name="Pan Y.S."/>
            <person name="Xia L.Y."/>
            <person name="Li J."/>
            <person name="Zhao F."/>
            <person name="Cao W.C."/>
        </authorList>
    </citation>
    <scope>NUCLEOTIDE SEQUENCE</scope>
    <source>
        <strain evidence="2">Rmic-2018</strain>
    </source>
</reference>
<dbReference type="AlphaFoldDB" id="A0A9J6DSN8"/>
<dbReference type="EMBL" id="JABSTU010000007">
    <property type="protein sequence ID" value="KAH8025205.1"/>
    <property type="molecule type" value="Genomic_DNA"/>
</dbReference>
<feature type="compositionally biased region" description="Low complexity" evidence="1">
    <location>
        <begin position="47"/>
        <end position="70"/>
    </location>
</feature>
<evidence type="ECO:0000313" key="3">
    <source>
        <dbReference type="Proteomes" id="UP000821866"/>
    </source>
</evidence>
<evidence type="ECO:0000256" key="1">
    <source>
        <dbReference type="SAM" id="MobiDB-lite"/>
    </source>
</evidence>
<proteinExistence type="predicted"/>
<feature type="region of interest" description="Disordered" evidence="1">
    <location>
        <begin position="15"/>
        <end position="75"/>
    </location>
</feature>
<comment type="caution">
    <text evidence="2">The sequence shown here is derived from an EMBL/GenBank/DDBJ whole genome shotgun (WGS) entry which is preliminary data.</text>
</comment>
<name>A0A9J6DSN8_RHIMP</name>
<reference evidence="2" key="2">
    <citation type="submission" date="2021-09" db="EMBL/GenBank/DDBJ databases">
        <authorList>
            <person name="Jia N."/>
            <person name="Wang J."/>
            <person name="Shi W."/>
            <person name="Du L."/>
            <person name="Sun Y."/>
            <person name="Zhan W."/>
            <person name="Jiang J."/>
            <person name="Wang Q."/>
            <person name="Zhang B."/>
            <person name="Ji P."/>
            <person name="Sakyi L.B."/>
            <person name="Cui X."/>
            <person name="Yuan T."/>
            <person name="Jiang B."/>
            <person name="Yang W."/>
            <person name="Lam T.T.-Y."/>
            <person name="Chang Q."/>
            <person name="Ding S."/>
            <person name="Wang X."/>
            <person name="Zhu J."/>
            <person name="Ruan X."/>
            <person name="Zhao L."/>
            <person name="Wei J."/>
            <person name="Que T."/>
            <person name="Du C."/>
            <person name="Cheng J."/>
            <person name="Dai P."/>
            <person name="Han X."/>
            <person name="Huang E."/>
            <person name="Gao Y."/>
            <person name="Liu J."/>
            <person name="Shao H."/>
            <person name="Ye R."/>
            <person name="Li L."/>
            <person name="Wei W."/>
            <person name="Wang X."/>
            <person name="Wang C."/>
            <person name="Huo Q."/>
            <person name="Li W."/>
            <person name="Guo W."/>
            <person name="Chen H."/>
            <person name="Chen S."/>
            <person name="Zhou L."/>
            <person name="Zhou L."/>
            <person name="Ni X."/>
            <person name="Tian J."/>
            <person name="Zhou Y."/>
            <person name="Sheng Y."/>
            <person name="Liu T."/>
            <person name="Pan Y."/>
            <person name="Xia L."/>
            <person name="Li J."/>
            <person name="Zhao F."/>
            <person name="Cao W."/>
        </authorList>
    </citation>
    <scope>NUCLEOTIDE SEQUENCE</scope>
    <source>
        <strain evidence="2">Rmic-2018</strain>
        <tissue evidence="2">Larvae</tissue>
    </source>
</reference>